<dbReference type="GO" id="GO:0008270">
    <property type="term" value="F:zinc ion binding"/>
    <property type="evidence" value="ECO:0007669"/>
    <property type="project" value="UniProtKB-KW"/>
</dbReference>
<evidence type="ECO:0000256" key="12">
    <source>
        <dbReference type="SAM" id="MobiDB-lite"/>
    </source>
</evidence>
<feature type="region of interest" description="Disordered" evidence="12">
    <location>
        <begin position="454"/>
        <end position="517"/>
    </location>
</feature>
<evidence type="ECO:0000256" key="10">
    <source>
        <dbReference type="ARBA" id="ARBA00024004"/>
    </source>
</evidence>
<dbReference type="Pfam" id="PF21362">
    <property type="entry name" value="Sina_RING"/>
    <property type="match status" value="1"/>
</dbReference>
<dbReference type="Gene3D" id="3.30.40.10">
    <property type="entry name" value="Zinc/RING finger domain, C3HC4 (zinc finger)"/>
    <property type="match status" value="1"/>
</dbReference>
<organism evidence="14 15">
    <name type="scientific">Lolium multiflorum</name>
    <name type="common">Italian ryegrass</name>
    <name type="synonym">Lolium perenne subsp. multiflorum</name>
    <dbReference type="NCBI Taxonomy" id="4521"/>
    <lineage>
        <taxon>Eukaryota</taxon>
        <taxon>Viridiplantae</taxon>
        <taxon>Streptophyta</taxon>
        <taxon>Embryophyta</taxon>
        <taxon>Tracheophyta</taxon>
        <taxon>Spermatophyta</taxon>
        <taxon>Magnoliopsida</taxon>
        <taxon>Liliopsida</taxon>
        <taxon>Poales</taxon>
        <taxon>Poaceae</taxon>
        <taxon>BOP clade</taxon>
        <taxon>Pooideae</taxon>
        <taxon>Poodae</taxon>
        <taxon>Poeae</taxon>
        <taxon>Poeae Chloroplast Group 2 (Poeae type)</taxon>
        <taxon>Loliodinae</taxon>
        <taxon>Loliinae</taxon>
        <taxon>Lolium</taxon>
    </lineage>
</organism>
<evidence type="ECO:0000256" key="11">
    <source>
        <dbReference type="PROSITE-ProRule" id="PRU00455"/>
    </source>
</evidence>
<feature type="compositionally biased region" description="Basic and acidic residues" evidence="12">
    <location>
        <begin position="496"/>
        <end position="508"/>
    </location>
</feature>
<dbReference type="AlphaFoldDB" id="A0AAD8WPD6"/>
<evidence type="ECO:0000256" key="9">
    <source>
        <dbReference type="ARBA" id="ARBA00022833"/>
    </source>
</evidence>
<dbReference type="PANTHER" id="PTHR46632">
    <property type="entry name" value="E3 UBIQUITIN-PROTEIN LIGASE SINA-LIKE 4"/>
    <property type="match status" value="1"/>
</dbReference>
<dbReference type="InterPro" id="IPR049548">
    <property type="entry name" value="Sina-like_RING"/>
</dbReference>
<feature type="domain" description="SIAH-type" evidence="13">
    <location>
        <begin position="582"/>
        <end position="640"/>
    </location>
</feature>
<comment type="function">
    <text evidence="10">E3 ubiquitin-protein ligase that mediates ubiquitination and subsequent proteasomal degradation of target proteins. E3 ubiquitin ligases accept ubiquitin from an E2 ubiquitin-conjugating enzyme in the form of a thioester and then directly transfers the ubiquitin to targeted substrates. It probably triggers the ubiquitin-mediated degradation of different substrates.</text>
</comment>
<keyword evidence="6" id="KW-0479">Metal-binding</keyword>
<evidence type="ECO:0000256" key="3">
    <source>
        <dbReference type="ARBA" id="ARBA00009119"/>
    </source>
</evidence>
<evidence type="ECO:0000256" key="2">
    <source>
        <dbReference type="ARBA" id="ARBA00004906"/>
    </source>
</evidence>
<dbReference type="SUPFAM" id="SSF49599">
    <property type="entry name" value="TRAF domain-like"/>
    <property type="match status" value="1"/>
</dbReference>
<reference evidence="14" key="1">
    <citation type="submission" date="2023-07" db="EMBL/GenBank/DDBJ databases">
        <title>A chromosome-level genome assembly of Lolium multiflorum.</title>
        <authorList>
            <person name="Chen Y."/>
            <person name="Copetti D."/>
            <person name="Kolliker R."/>
            <person name="Studer B."/>
        </authorList>
    </citation>
    <scope>NUCLEOTIDE SEQUENCE</scope>
    <source>
        <strain evidence="14">02402/16</strain>
        <tissue evidence="14">Leaf</tissue>
    </source>
</reference>
<evidence type="ECO:0000313" key="14">
    <source>
        <dbReference type="EMBL" id="KAK1667778.1"/>
    </source>
</evidence>
<gene>
    <name evidence="14" type="ORF">QYE76_055937</name>
</gene>
<proteinExistence type="inferred from homology"/>
<evidence type="ECO:0000256" key="8">
    <source>
        <dbReference type="ARBA" id="ARBA00022786"/>
    </source>
</evidence>
<keyword evidence="9" id="KW-0862">Zinc</keyword>
<feature type="compositionally biased region" description="Basic and acidic residues" evidence="12">
    <location>
        <begin position="418"/>
        <end position="427"/>
    </location>
</feature>
<dbReference type="EC" id="2.3.2.27" evidence="4"/>
<comment type="similarity">
    <text evidence="3">Belongs to the SINA (Seven in absentia) family.</text>
</comment>
<name>A0AAD8WPD6_LOLMU</name>
<dbReference type="InterPro" id="IPR044286">
    <property type="entry name" value="SINL_plant"/>
</dbReference>
<dbReference type="PANTHER" id="PTHR46632:SF4">
    <property type="entry name" value="SIAH-TYPE DOMAIN-CONTAINING PROTEIN"/>
    <property type="match status" value="1"/>
</dbReference>
<comment type="catalytic activity">
    <reaction evidence="1">
        <text>S-ubiquitinyl-[E2 ubiquitin-conjugating enzyme]-L-cysteine + [acceptor protein]-L-lysine = [E2 ubiquitin-conjugating enzyme]-L-cysteine + N(6)-ubiquitinyl-[acceptor protein]-L-lysine.</text>
        <dbReference type="EC" id="2.3.2.27"/>
    </reaction>
</comment>
<sequence length="775" mass="86369">MGRKIQGPQNFVLRYTCSPGHVRKYLKQLSPQQKDYVRKIGFGSFLYMADFELDKDLTLWLFHRFNCTTECLEFEGGISIPVRPLVKSVLGIPSGPLKVVECSRYFDPDVYHRYYVGNVDSRCRRDTIQKGSKYMHAAGEQICSETEEKHFCIAFMMAIIALYLAPNKNSITCKPFFGAVQQVDKLTQMDWCNFTATYLFEGIREFKQHNCSPIKVQGCVHILSVIFIDLVKNAALKIPGGFPRICFVTTLHQDLVNSCYPQVHRLEESVYASVLDKIPKTCFTFGTSRKRYFAEHRMIHHRKYQFRRIARKCANSDANTDAGAYQFGKTVEDTTCNSTKLMETHERYRSVLYYSRATRSHKEPEDPLEYGRSIVGASQKKHPVSAELDTAISSPNTLSWAIVEPPELDTSTPSAEPASHEDSHSRQESLITATNADSAHHHSVEQEHINFPRDGQQLLSNGPSSESYAAQNTEGVQIAPDVSLRRNRVSPSTMEEGDRRAKKARAEQPSDQVEPAGGGAIVDTSLLNCPLCSHPFKPPVFQCKGGHLACGTCIAELPSIQCQKCEHGGAFDIHNIMMDTIVLSAKVKCSHAGCQSYVIYHELHDHESTCPCALCFCTEPGCSFVGLPPALLSHLTTQHSWPIHSIEYGKELRLQVPVLEPRHLLLGEEDDCVFLLVVGAAGQSTATSMSAVRLGACPALQPRYMLNILAYLPPAVASRRAHMLLLDMDMESSTRPGEVAVEDLPSYLTVPPTYLVGAGASKEVSLNIRIDKIIS</sequence>
<evidence type="ECO:0000256" key="4">
    <source>
        <dbReference type="ARBA" id="ARBA00012483"/>
    </source>
</evidence>
<evidence type="ECO:0000256" key="5">
    <source>
        <dbReference type="ARBA" id="ARBA00022679"/>
    </source>
</evidence>
<dbReference type="InterPro" id="IPR013010">
    <property type="entry name" value="Znf_SIAH"/>
</dbReference>
<keyword evidence="8" id="KW-0833">Ubl conjugation pathway</keyword>
<feature type="compositionally biased region" description="Polar residues" evidence="12">
    <location>
        <begin position="457"/>
        <end position="475"/>
    </location>
</feature>
<evidence type="ECO:0000256" key="6">
    <source>
        <dbReference type="ARBA" id="ARBA00022723"/>
    </source>
</evidence>
<comment type="caution">
    <text evidence="14">The sequence shown here is derived from an EMBL/GenBank/DDBJ whole genome shotgun (WGS) entry which is preliminary data.</text>
</comment>
<dbReference type="InterPro" id="IPR013083">
    <property type="entry name" value="Znf_RING/FYVE/PHD"/>
</dbReference>
<evidence type="ECO:0000256" key="1">
    <source>
        <dbReference type="ARBA" id="ARBA00000900"/>
    </source>
</evidence>
<evidence type="ECO:0000256" key="7">
    <source>
        <dbReference type="ARBA" id="ARBA00022771"/>
    </source>
</evidence>
<protein>
    <recommendedName>
        <fullName evidence="4">RING-type E3 ubiquitin transferase</fullName>
        <ecNumber evidence="4">2.3.2.27</ecNumber>
    </recommendedName>
</protein>
<keyword evidence="7 11" id="KW-0863">Zinc-finger</keyword>
<accession>A0AAD8WPD6</accession>
<dbReference type="EMBL" id="JAUUTY010000003">
    <property type="protein sequence ID" value="KAK1667778.1"/>
    <property type="molecule type" value="Genomic_DNA"/>
</dbReference>
<feature type="region of interest" description="Disordered" evidence="12">
    <location>
        <begin position="407"/>
        <end position="428"/>
    </location>
</feature>
<dbReference type="Proteomes" id="UP001231189">
    <property type="component" value="Unassembled WGS sequence"/>
</dbReference>
<evidence type="ECO:0000259" key="13">
    <source>
        <dbReference type="PROSITE" id="PS51081"/>
    </source>
</evidence>
<comment type="pathway">
    <text evidence="2">Protein modification; protein ubiquitination.</text>
</comment>
<evidence type="ECO:0000313" key="15">
    <source>
        <dbReference type="Proteomes" id="UP001231189"/>
    </source>
</evidence>
<dbReference type="PROSITE" id="PS51081">
    <property type="entry name" value="ZF_SIAH"/>
    <property type="match status" value="1"/>
</dbReference>
<keyword evidence="5" id="KW-0808">Transferase</keyword>
<dbReference type="GO" id="GO:0061630">
    <property type="term" value="F:ubiquitin protein ligase activity"/>
    <property type="evidence" value="ECO:0007669"/>
    <property type="project" value="UniProtKB-EC"/>
</dbReference>
<keyword evidence="15" id="KW-1185">Reference proteome</keyword>